<reference evidence="2 3" key="1">
    <citation type="submission" date="2019-02" db="EMBL/GenBank/DDBJ databases">
        <title>Genome sequencing of the rare red list fungi Dentipellis fragilis.</title>
        <authorList>
            <person name="Buettner E."/>
            <person name="Kellner H."/>
        </authorList>
    </citation>
    <scope>NUCLEOTIDE SEQUENCE [LARGE SCALE GENOMIC DNA]</scope>
    <source>
        <strain evidence="2 3">DSM 105465</strain>
    </source>
</reference>
<dbReference type="EMBL" id="SEOQ01000431">
    <property type="protein sequence ID" value="TFY63117.1"/>
    <property type="molecule type" value="Genomic_DNA"/>
</dbReference>
<protein>
    <submittedName>
        <fullName evidence="2">Uncharacterized protein</fullName>
    </submittedName>
</protein>
<keyword evidence="3" id="KW-1185">Reference proteome</keyword>
<feature type="non-terminal residue" evidence="2">
    <location>
        <position position="1"/>
    </location>
</feature>
<gene>
    <name evidence="2" type="ORF">EVG20_g6444</name>
</gene>
<organism evidence="2 3">
    <name type="scientific">Dentipellis fragilis</name>
    <dbReference type="NCBI Taxonomy" id="205917"/>
    <lineage>
        <taxon>Eukaryota</taxon>
        <taxon>Fungi</taxon>
        <taxon>Dikarya</taxon>
        <taxon>Basidiomycota</taxon>
        <taxon>Agaricomycotina</taxon>
        <taxon>Agaricomycetes</taxon>
        <taxon>Russulales</taxon>
        <taxon>Hericiaceae</taxon>
        <taxon>Dentipellis</taxon>
    </lineage>
</organism>
<name>A0A4Y9YN91_9AGAM</name>
<evidence type="ECO:0000256" key="1">
    <source>
        <dbReference type="SAM" id="MobiDB-lite"/>
    </source>
</evidence>
<evidence type="ECO:0000313" key="2">
    <source>
        <dbReference type="EMBL" id="TFY63117.1"/>
    </source>
</evidence>
<evidence type="ECO:0000313" key="3">
    <source>
        <dbReference type="Proteomes" id="UP000298327"/>
    </source>
</evidence>
<proteinExistence type="predicted"/>
<feature type="region of interest" description="Disordered" evidence="1">
    <location>
        <begin position="93"/>
        <end position="120"/>
    </location>
</feature>
<comment type="caution">
    <text evidence="2">The sequence shown here is derived from an EMBL/GenBank/DDBJ whole genome shotgun (WGS) entry which is preliminary data.</text>
</comment>
<feature type="compositionally biased region" description="Basic and acidic residues" evidence="1">
    <location>
        <begin position="105"/>
        <end position="120"/>
    </location>
</feature>
<dbReference type="Proteomes" id="UP000298327">
    <property type="component" value="Unassembled WGS sequence"/>
</dbReference>
<dbReference type="AlphaFoldDB" id="A0A4Y9YN91"/>
<accession>A0A4Y9YN91</accession>
<sequence length="120" mass="13741">VSGHREKGWFLGTTVGEWTRRWRRLYGDSCLELGHEPGGAAKQGAGRLPQYQLREVCELEDMFKQQPEHARLEEHRQAVGEPVQRGVMAWRHHGETIPGSQSRLHGQDKGDTEIHTKLDH</sequence>